<dbReference type="Pfam" id="PF12690">
    <property type="entry name" value="BsuPI"/>
    <property type="match status" value="1"/>
</dbReference>
<dbReference type="Proteomes" id="UP000826254">
    <property type="component" value="Chromosome"/>
</dbReference>
<evidence type="ECO:0000313" key="2">
    <source>
        <dbReference type="EMBL" id="QZP38577.1"/>
    </source>
</evidence>
<reference evidence="2 3" key="1">
    <citation type="journal article" date="2021" name="Int. J. Syst. Evol. Microbiol.">
        <title>Halobaculum halophilum sp. nov. and Halobaculum salinum sp. nov., isolated from salt lake and saline soil.</title>
        <authorList>
            <person name="Cui H.L."/>
            <person name="Shi X.W."/>
            <person name="Yin X.M."/>
            <person name="Yang X.Y."/>
            <person name="Hou J."/>
            <person name="Zhu L."/>
        </authorList>
    </citation>
    <scope>NUCLEOTIDE SEQUENCE [LARGE SCALE GENOMIC DNA]</scope>
    <source>
        <strain evidence="2 3">NBRC 109044</strain>
    </source>
</reference>
<protein>
    <recommendedName>
        <fullName evidence="1">Intracellular proteinase inhibitor BsuPI domain-containing protein</fullName>
    </recommendedName>
</protein>
<feature type="domain" description="Intracellular proteinase inhibitor BsuPI" evidence="1">
    <location>
        <begin position="14"/>
        <end position="112"/>
    </location>
</feature>
<evidence type="ECO:0000313" key="3">
    <source>
        <dbReference type="Proteomes" id="UP000826254"/>
    </source>
</evidence>
<name>A0A8T8WFD8_9EURY</name>
<dbReference type="GeneID" id="67177556"/>
<dbReference type="AlphaFoldDB" id="A0A8T8WFD8"/>
<sequence length="128" mass="13207">MSEPLDATLTIAATDGGAAFSLVLTVENVGADAVDLSFSDGQRVEFVASEADAGDDGDGVDGAEIWRWSDGRAFAMALGSETLAPGESVDYEGEWRSPEPGEYEVTGSLAANDAEATASMTVVVPDEK</sequence>
<dbReference type="InterPro" id="IPR020481">
    <property type="entry name" value="Intracell_prot_inh_BsuPI"/>
</dbReference>
<accession>A0A8T8WFD8</accession>
<keyword evidence="3" id="KW-1185">Reference proteome</keyword>
<evidence type="ECO:0000259" key="1">
    <source>
        <dbReference type="Pfam" id="PF12690"/>
    </source>
</evidence>
<dbReference type="KEGG" id="hmp:K6T50_05400"/>
<gene>
    <name evidence="2" type="ORF">K6T50_05400</name>
</gene>
<dbReference type="InterPro" id="IPR038144">
    <property type="entry name" value="IPI"/>
</dbReference>
<dbReference type="RefSeq" id="WP_222608377.1">
    <property type="nucleotide sequence ID" value="NZ_CP081958.1"/>
</dbReference>
<dbReference type="Gene3D" id="2.60.40.2360">
    <property type="entry name" value="Intracellular proteinase inhibitor BsuPI"/>
    <property type="match status" value="1"/>
</dbReference>
<dbReference type="EMBL" id="CP081958">
    <property type="protein sequence ID" value="QZP38577.1"/>
    <property type="molecule type" value="Genomic_DNA"/>
</dbReference>
<proteinExistence type="predicted"/>
<organism evidence="2 3">
    <name type="scientific">Halobaculum magnesiiphilum</name>
    <dbReference type="NCBI Taxonomy" id="1017351"/>
    <lineage>
        <taxon>Archaea</taxon>
        <taxon>Methanobacteriati</taxon>
        <taxon>Methanobacteriota</taxon>
        <taxon>Stenosarchaea group</taxon>
        <taxon>Halobacteria</taxon>
        <taxon>Halobacteriales</taxon>
        <taxon>Haloferacaceae</taxon>
        <taxon>Halobaculum</taxon>
    </lineage>
</organism>